<feature type="domain" description="Rieske" evidence="7">
    <location>
        <begin position="9"/>
        <end position="108"/>
    </location>
</feature>
<dbReference type="PROSITE" id="PS51296">
    <property type="entry name" value="RIESKE"/>
    <property type="match status" value="1"/>
</dbReference>
<dbReference type="GO" id="GO:0008942">
    <property type="term" value="F:nitrite reductase [NAD(P)H] activity"/>
    <property type="evidence" value="ECO:0007669"/>
    <property type="project" value="InterPro"/>
</dbReference>
<evidence type="ECO:0000256" key="3">
    <source>
        <dbReference type="ARBA" id="ARBA00023002"/>
    </source>
</evidence>
<dbReference type="RefSeq" id="WP_034837174.1">
    <property type="nucleotide sequence ID" value="NZ_JOKH01000003.1"/>
</dbReference>
<gene>
    <name evidence="8" type="ORF">GZ78_15225</name>
</gene>
<keyword evidence="5" id="KW-0411">Iron-sulfur</keyword>
<dbReference type="InterPro" id="IPR012748">
    <property type="entry name" value="Rieske-like_NirD"/>
</dbReference>
<dbReference type="PROSITE" id="PS51300">
    <property type="entry name" value="NIRD"/>
    <property type="match status" value="1"/>
</dbReference>
<keyword evidence="6" id="KW-0534">Nitrate assimilation</keyword>
<dbReference type="Gene3D" id="2.102.10.10">
    <property type="entry name" value="Rieske [2Fe-2S] iron-sulphur domain"/>
    <property type="match status" value="1"/>
</dbReference>
<dbReference type="PANTHER" id="PTHR40562">
    <property type="match status" value="1"/>
</dbReference>
<proteinExistence type="predicted"/>
<organism evidence="8 9">
    <name type="scientific">Endozoicomonas numazuensis</name>
    <dbReference type="NCBI Taxonomy" id="1137799"/>
    <lineage>
        <taxon>Bacteria</taxon>
        <taxon>Pseudomonadati</taxon>
        <taxon>Pseudomonadota</taxon>
        <taxon>Gammaproteobacteria</taxon>
        <taxon>Oceanospirillales</taxon>
        <taxon>Endozoicomonadaceae</taxon>
        <taxon>Endozoicomonas</taxon>
    </lineage>
</organism>
<dbReference type="STRING" id="1137799.GZ78_15225"/>
<dbReference type="Pfam" id="PF13806">
    <property type="entry name" value="Rieske_2"/>
    <property type="match status" value="1"/>
</dbReference>
<keyword evidence="3" id="KW-0560">Oxidoreductase</keyword>
<reference evidence="8 9" key="1">
    <citation type="submission" date="2014-06" db="EMBL/GenBank/DDBJ databases">
        <title>Whole Genome Sequences of Three Symbiotic Endozoicomonas Bacteria.</title>
        <authorList>
            <person name="Neave M.J."/>
            <person name="Apprill A."/>
            <person name="Voolstra C.R."/>
        </authorList>
    </citation>
    <scope>NUCLEOTIDE SEQUENCE [LARGE SCALE GENOMIC DNA]</scope>
    <source>
        <strain evidence="8 9">DSM 25634</strain>
    </source>
</reference>
<keyword evidence="4" id="KW-0408">Iron</keyword>
<accession>A0A081NFG8</accession>
<dbReference type="PANTHER" id="PTHR40562:SF1">
    <property type="entry name" value="NITRITE REDUCTASE (NADH) SMALL SUBUNIT"/>
    <property type="match status" value="1"/>
</dbReference>
<evidence type="ECO:0000256" key="1">
    <source>
        <dbReference type="ARBA" id="ARBA00022714"/>
    </source>
</evidence>
<dbReference type="InterPro" id="IPR017881">
    <property type="entry name" value="NirD"/>
</dbReference>
<dbReference type="AlphaFoldDB" id="A0A081NFG8"/>
<evidence type="ECO:0000256" key="2">
    <source>
        <dbReference type="ARBA" id="ARBA00022723"/>
    </source>
</evidence>
<evidence type="ECO:0000259" key="7">
    <source>
        <dbReference type="PROSITE" id="PS51296"/>
    </source>
</evidence>
<evidence type="ECO:0000313" key="9">
    <source>
        <dbReference type="Proteomes" id="UP000028073"/>
    </source>
</evidence>
<evidence type="ECO:0000256" key="4">
    <source>
        <dbReference type="ARBA" id="ARBA00023004"/>
    </source>
</evidence>
<keyword evidence="2" id="KW-0479">Metal-binding</keyword>
<name>A0A081NFG8_9GAMM</name>
<evidence type="ECO:0000256" key="6">
    <source>
        <dbReference type="ARBA" id="ARBA00023063"/>
    </source>
</evidence>
<evidence type="ECO:0000313" key="8">
    <source>
        <dbReference type="EMBL" id="KEQ17191.1"/>
    </source>
</evidence>
<dbReference type="InterPro" id="IPR017941">
    <property type="entry name" value="Rieske_2Fe-2S"/>
</dbReference>
<protein>
    <submittedName>
        <fullName evidence="8">Nitrite reductase</fullName>
    </submittedName>
</protein>
<dbReference type="EMBL" id="JOKH01000003">
    <property type="protein sequence ID" value="KEQ17191.1"/>
    <property type="molecule type" value="Genomic_DNA"/>
</dbReference>
<dbReference type="Proteomes" id="UP000028073">
    <property type="component" value="Unassembled WGS sequence"/>
</dbReference>
<dbReference type="CDD" id="cd03529">
    <property type="entry name" value="Rieske_NirD"/>
    <property type="match status" value="1"/>
</dbReference>
<dbReference type="InterPro" id="IPR036922">
    <property type="entry name" value="Rieske_2Fe-2S_sf"/>
</dbReference>
<dbReference type="GO" id="GO:0042128">
    <property type="term" value="P:nitrate assimilation"/>
    <property type="evidence" value="ECO:0007669"/>
    <property type="project" value="UniProtKB-KW"/>
</dbReference>
<sequence length="118" mass="12622">MTQANKGWTTVCSEGDLIPNLGVCALVEGVQIALFKVDDQVYALDNHDPFSQANVISRGLVGDLEGKLVVASPIYKQHFELSTGQCLEDETVSLNAYPVEVVDQKVQVSLASATVEAA</sequence>
<comment type="caution">
    <text evidence="8">The sequence shown here is derived from an EMBL/GenBank/DDBJ whole genome shotgun (WGS) entry which is preliminary data.</text>
</comment>
<dbReference type="eggNOG" id="COG2146">
    <property type="taxonomic scope" value="Bacteria"/>
</dbReference>
<dbReference type="GO" id="GO:0046872">
    <property type="term" value="F:metal ion binding"/>
    <property type="evidence" value="ECO:0007669"/>
    <property type="project" value="UniProtKB-KW"/>
</dbReference>
<dbReference type="SUPFAM" id="SSF50022">
    <property type="entry name" value="ISP domain"/>
    <property type="match status" value="1"/>
</dbReference>
<keyword evidence="9" id="KW-1185">Reference proteome</keyword>
<dbReference type="NCBIfam" id="TIGR02378">
    <property type="entry name" value="nirD_assim_sml"/>
    <property type="match status" value="1"/>
</dbReference>
<dbReference type="GO" id="GO:0051537">
    <property type="term" value="F:2 iron, 2 sulfur cluster binding"/>
    <property type="evidence" value="ECO:0007669"/>
    <property type="project" value="UniProtKB-KW"/>
</dbReference>
<keyword evidence="1" id="KW-0001">2Fe-2S</keyword>
<dbReference type="OrthoDB" id="516687at2"/>
<evidence type="ECO:0000256" key="5">
    <source>
        <dbReference type="ARBA" id="ARBA00023014"/>
    </source>
</evidence>